<protein>
    <submittedName>
        <fullName evidence="3">Uncharacterized protein</fullName>
    </submittedName>
</protein>
<proteinExistence type="predicted"/>
<keyword evidence="1" id="KW-0175">Coiled coil</keyword>
<evidence type="ECO:0000313" key="4">
    <source>
        <dbReference type="Proteomes" id="UP000194236"/>
    </source>
</evidence>
<keyword evidence="4" id="KW-1185">Reference proteome</keyword>
<dbReference type="AlphaFoldDB" id="A0A1Y3B903"/>
<feature type="compositionally biased region" description="Basic and acidic residues" evidence="2">
    <location>
        <begin position="1"/>
        <end position="13"/>
    </location>
</feature>
<dbReference type="Proteomes" id="UP000194236">
    <property type="component" value="Unassembled WGS sequence"/>
</dbReference>
<feature type="region of interest" description="Disordered" evidence="2">
    <location>
        <begin position="1"/>
        <end position="31"/>
    </location>
</feature>
<feature type="coiled-coil region" evidence="1">
    <location>
        <begin position="122"/>
        <end position="180"/>
    </location>
</feature>
<dbReference type="OrthoDB" id="6510183at2759"/>
<organism evidence="3 4">
    <name type="scientific">Euroglyphus maynei</name>
    <name type="common">Mayne's house dust mite</name>
    <dbReference type="NCBI Taxonomy" id="6958"/>
    <lineage>
        <taxon>Eukaryota</taxon>
        <taxon>Metazoa</taxon>
        <taxon>Ecdysozoa</taxon>
        <taxon>Arthropoda</taxon>
        <taxon>Chelicerata</taxon>
        <taxon>Arachnida</taxon>
        <taxon>Acari</taxon>
        <taxon>Acariformes</taxon>
        <taxon>Sarcoptiformes</taxon>
        <taxon>Astigmata</taxon>
        <taxon>Psoroptidia</taxon>
        <taxon>Analgoidea</taxon>
        <taxon>Pyroglyphidae</taxon>
        <taxon>Pyroglyphinae</taxon>
        <taxon>Euroglyphus</taxon>
    </lineage>
</organism>
<sequence>MEIRELIWDHDPPDQNQNETPMFENENSQQATNEISRVDDVLTQQNDDAATVPESSQQQQIATITFEIILEQIEETEKEEWISRLIEKVNIKYKGRIPRGGWDKITTAYNDRLNTNESKQDIKNLYNKIKSSQVTSKNQEEEEETMGPEIKNVQLFKQTKQKLQKNIDKYVINKEEKDRTRKIYSEEIQHDVLDIINSIVKDPTIEGKIETIKDYNNMIYACQKTYMEVTERTGKESTWKEAINKKIKELKNDFQILEKCDPTEKPSKEVKRICSKNRIHSNMNEKVVQLKDQIFEKIEMHQKRLRIAENRKEFRKNNRNFEFNRKRFYRNIDQKQMRISETINDSDTLEFWQNIWAREEKEESHEELIDALPTNSLNVEITNEKIKDIVENVIKYLPAWKTPGHDCVHNFFIKKIKGLHTKLVEVIIEAVNEPDRIDPEMYVGTTYLIPKKENASQPKELRPITCLPNIYKLISKVVQTLWVQEEDAKEQSNKP</sequence>
<accession>A0A1Y3B903</accession>
<reference evidence="3 4" key="1">
    <citation type="submission" date="2017-03" db="EMBL/GenBank/DDBJ databases">
        <title>Genome Survey of Euroglyphus maynei.</title>
        <authorList>
            <person name="Arlian L.G."/>
            <person name="Morgan M.S."/>
            <person name="Rider S.D."/>
        </authorList>
    </citation>
    <scope>NUCLEOTIDE SEQUENCE [LARGE SCALE GENOMIC DNA]</scope>
    <source>
        <strain evidence="3">Arlian Lab</strain>
        <tissue evidence="3">Whole body</tissue>
    </source>
</reference>
<evidence type="ECO:0000256" key="2">
    <source>
        <dbReference type="SAM" id="MobiDB-lite"/>
    </source>
</evidence>
<gene>
    <name evidence="3" type="ORF">BLA29_002622</name>
</gene>
<evidence type="ECO:0000256" key="1">
    <source>
        <dbReference type="SAM" id="Coils"/>
    </source>
</evidence>
<evidence type="ECO:0000313" key="3">
    <source>
        <dbReference type="EMBL" id="OTF77350.1"/>
    </source>
</evidence>
<name>A0A1Y3B903_EURMA</name>
<dbReference type="EMBL" id="MUJZ01033030">
    <property type="protein sequence ID" value="OTF77350.1"/>
    <property type="molecule type" value="Genomic_DNA"/>
</dbReference>
<comment type="caution">
    <text evidence="3">The sequence shown here is derived from an EMBL/GenBank/DDBJ whole genome shotgun (WGS) entry which is preliminary data.</text>
</comment>
<feature type="compositionally biased region" description="Polar residues" evidence="2">
    <location>
        <begin position="14"/>
        <end position="31"/>
    </location>
</feature>
<feature type="coiled-coil region" evidence="1">
    <location>
        <begin position="291"/>
        <end position="318"/>
    </location>
</feature>